<dbReference type="GO" id="GO:0008783">
    <property type="term" value="F:agmatinase activity"/>
    <property type="evidence" value="ECO:0007669"/>
    <property type="project" value="TreeGrafter"/>
</dbReference>
<comment type="similarity">
    <text evidence="1">Belongs to the arginase family. Agmatinase subfamily.</text>
</comment>
<evidence type="ECO:0000313" key="6">
    <source>
        <dbReference type="EMBL" id="AWB26952.1"/>
    </source>
</evidence>
<dbReference type="GO" id="GO:0033389">
    <property type="term" value="P:putrescine biosynthetic process from arginine, via agmatine"/>
    <property type="evidence" value="ECO:0007669"/>
    <property type="project" value="TreeGrafter"/>
</dbReference>
<evidence type="ECO:0000256" key="2">
    <source>
        <dbReference type="ARBA" id="ARBA00022723"/>
    </source>
</evidence>
<dbReference type="PROSITE" id="PS51409">
    <property type="entry name" value="ARGINASE_2"/>
    <property type="match status" value="1"/>
</dbReference>
<evidence type="ECO:0000313" key="7">
    <source>
        <dbReference type="Proteomes" id="UP000244727"/>
    </source>
</evidence>
<evidence type="ECO:0000256" key="3">
    <source>
        <dbReference type="ARBA" id="ARBA00022801"/>
    </source>
</evidence>
<feature type="binding site" evidence="4">
    <location>
        <position position="105"/>
    </location>
    <ligand>
        <name>Mn(2+)</name>
        <dbReference type="ChEBI" id="CHEBI:29035"/>
        <label>1</label>
    </ligand>
</feature>
<keyword evidence="3 5" id="KW-0378">Hydrolase</keyword>
<dbReference type="PANTHER" id="PTHR11358">
    <property type="entry name" value="ARGINASE/AGMATINASE"/>
    <property type="match status" value="1"/>
</dbReference>
<dbReference type="EMBL" id="CP028858">
    <property type="protein sequence ID" value="AWB26952.1"/>
    <property type="molecule type" value="Genomic_DNA"/>
</dbReference>
<dbReference type="PANTHER" id="PTHR11358:SF26">
    <property type="entry name" value="GUANIDINO ACID HYDROLASE, MITOCHONDRIAL"/>
    <property type="match status" value="1"/>
</dbReference>
<keyword evidence="4" id="KW-0464">Manganese</keyword>
<accession>A0A2R4WZI8</accession>
<evidence type="ECO:0000256" key="5">
    <source>
        <dbReference type="RuleBase" id="RU003684"/>
    </source>
</evidence>
<protein>
    <submittedName>
        <fullName evidence="6">Agmatinase</fullName>
    </submittedName>
</protein>
<dbReference type="AlphaFoldDB" id="A0A2R4WZI8"/>
<evidence type="ECO:0000256" key="4">
    <source>
        <dbReference type="PIRSR" id="PIRSR036979-1"/>
    </source>
</evidence>
<dbReference type="PIRSF" id="PIRSF036979">
    <property type="entry name" value="Arginase"/>
    <property type="match status" value="1"/>
</dbReference>
<dbReference type="InterPro" id="IPR006035">
    <property type="entry name" value="Ureohydrolase"/>
</dbReference>
<dbReference type="Pfam" id="PF00491">
    <property type="entry name" value="Arginase"/>
    <property type="match status" value="1"/>
</dbReference>
<dbReference type="Proteomes" id="UP000244727">
    <property type="component" value="Chromosome"/>
</dbReference>
<keyword evidence="2 4" id="KW-0479">Metal-binding</keyword>
<dbReference type="Gene3D" id="3.40.800.10">
    <property type="entry name" value="Ureohydrolase domain"/>
    <property type="match status" value="1"/>
</dbReference>
<feature type="binding site" evidence="4">
    <location>
        <position position="126"/>
    </location>
    <ligand>
        <name>Mn(2+)</name>
        <dbReference type="ChEBI" id="CHEBI:29035"/>
        <label>2</label>
    </ligand>
</feature>
<comment type="cofactor">
    <cofactor evidence="4">
        <name>Mn(2+)</name>
        <dbReference type="ChEBI" id="CHEBI:29035"/>
    </cofactor>
    <text evidence="4">Binds 2 manganese ions per subunit.</text>
</comment>
<keyword evidence="7" id="KW-1185">Reference proteome</keyword>
<name>A0A2R4WZI8_9EURY</name>
<dbReference type="GO" id="GO:0046872">
    <property type="term" value="F:metal ion binding"/>
    <property type="evidence" value="ECO:0007669"/>
    <property type="project" value="UniProtKB-KW"/>
</dbReference>
<feature type="binding site" evidence="4">
    <location>
        <position position="202"/>
    </location>
    <ligand>
        <name>Mn(2+)</name>
        <dbReference type="ChEBI" id="CHEBI:29035"/>
        <label>1</label>
    </ligand>
</feature>
<dbReference type="KEGG" id="harc:HARCEL1_04115"/>
<dbReference type="PROSITE" id="PS01053">
    <property type="entry name" value="ARGINASE_1"/>
    <property type="match status" value="1"/>
</dbReference>
<proteinExistence type="inferred from homology"/>
<evidence type="ECO:0000256" key="1">
    <source>
        <dbReference type="ARBA" id="ARBA00009227"/>
    </source>
</evidence>
<dbReference type="InterPro" id="IPR020855">
    <property type="entry name" value="Ureohydrolase_Mn_BS"/>
</dbReference>
<feature type="binding site" evidence="4">
    <location>
        <position position="200"/>
    </location>
    <ligand>
        <name>Mn(2+)</name>
        <dbReference type="ChEBI" id="CHEBI:29035"/>
        <label>1</label>
    </ligand>
</feature>
<dbReference type="RefSeq" id="WP_108381321.1">
    <property type="nucleotide sequence ID" value="NZ_CP028858.1"/>
</dbReference>
<organism evidence="6 7">
    <name type="scientific">Halococcoides cellulosivorans</name>
    <dbReference type="NCBI Taxonomy" id="1679096"/>
    <lineage>
        <taxon>Archaea</taxon>
        <taxon>Methanobacteriati</taxon>
        <taxon>Methanobacteriota</taxon>
        <taxon>Stenosarchaea group</taxon>
        <taxon>Halobacteria</taxon>
        <taxon>Halobacteriales</taxon>
        <taxon>Haloarculaceae</taxon>
        <taxon>Halococcoides</taxon>
    </lineage>
</organism>
<feature type="binding site" evidence="4">
    <location>
        <position position="124"/>
    </location>
    <ligand>
        <name>Mn(2+)</name>
        <dbReference type="ChEBI" id="CHEBI:29035"/>
        <label>2</label>
    </ligand>
</feature>
<feature type="binding site" evidence="4">
    <location>
        <position position="128"/>
    </location>
    <ligand>
        <name>Mn(2+)</name>
        <dbReference type="ChEBI" id="CHEBI:29035"/>
        <label>1</label>
    </ligand>
</feature>
<dbReference type="SUPFAM" id="SSF52768">
    <property type="entry name" value="Arginase/deacetylase"/>
    <property type="match status" value="1"/>
</dbReference>
<reference evidence="6 7" key="1">
    <citation type="submission" date="2018-04" db="EMBL/GenBank/DDBJ databases">
        <title>Halococcoides cellulosivorans gen. nov., sp. nov., an extremely halophilic cellulose-utilizing haloarchaeon from hypersaline lakes.</title>
        <authorList>
            <person name="Sorokin D.Y."/>
            <person name="Toshchakov S.V."/>
            <person name="Samarov N.I."/>
            <person name="Korzhenkov A."/>
            <person name="Kublanov I.V."/>
        </authorList>
    </citation>
    <scope>NUCLEOTIDE SEQUENCE [LARGE SCALE GENOMIC DNA]</scope>
    <source>
        <strain evidence="6 7">HArcel1</strain>
    </source>
</reference>
<sequence length="273" mass="28752">MEFPGATTARDDARYLVVGAPLDRSASGRPGARYGPEAVRAAGRHFEDYDRDSDRTFSDCGVADHGSVGSPGSIGDRGEYGAYLESVIGEAVRDGLVPCVIGGEHSVSPPVVRAVDPSVVVVFDAHLDLRESYAGDPYSHATATRRMLQVADRAVVLGARAGAASEYDRAASDDVTLVAPEAVPDWTPDLAGERVYVSLDIDVADPSVAPATGTPEPFGLRPRVLRDAIRRVAPHAAGVDVVEVTDRDQGQTATLAAKLLRTFVYAHADATAD</sequence>
<dbReference type="NCBIfam" id="TIGR01230">
    <property type="entry name" value="agmatinase"/>
    <property type="match status" value="1"/>
</dbReference>
<dbReference type="InterPro" id="IPR005925">
    <property type="entry name" value="Agmatinase-rel"/>
</dbReference>
<dbReference type="InterPro" id="IPR023696">
    <property type="entry name" value="Ureohydrolase_dom_sf"/>
</dbReference>
<dbReference type="GeneID" id="36511664"/>
<gene>
    <name evidence="6" type="primary">speB</name>
    <name evidence="6" type="ORF">HARCEL1_04115</name>
</gene>